<dbReference type="InterPro" id="IPR031856">
    <property type="entry name" value="YdaS_toxin-like"/>
</dbReference>
<organism evidence="1 2">
    <name type="scientific">Pseudomonas kribbensis</name>
    <dbReference type="NCBI Taxonomy" id="1628086"/>
    <lineage>
        <taxon>Bacteria</taxon>
        <taxon>Pseudomonadati</taxon>
        <taxon>Pseudomonadota</taxon>
        <taxon>Gammaproteobacteria</taxon>
        <taxon>Pseudomonadales</taxon>
        <taxon>Pseudomonadaceae</taxon>
        <taxon>Pseudomonas</taxon>
    </lineage>
</organism>
<dbReference type="Proteomes" id="UP000297555">
    <property type="component" value="Unassembled WGS sequence"/>
</dbReference>
<dbReference type="Pfam" id="PF15943">
    <property type="entry name" value="YdaS_toxin"/>
    <property type="match status" value="1"/>
</dbReference>
<evidence type="ECO:0000313" key="1">
    <source>
        <dbReference type="EMBL" id="TFH78791.1"/>
    </source>
</evidence>
<dbReference type="InterPro" id="IPR010982">
    <property type="entry name" value="Lambda_DNA-bd_dom_sf"/>
</dbReference>
<dbReference type="AlphaFoldDB" id="A0A4Y8VDN1"/>
<sequence>MSSFNSPQVGPVPVSALEKAIGCTAGSPTAFARIIGVSPQRLFNWMRRGVPVKQVPLIVKACRGALSAHELRPDLPEVFPAPINSINSQKN</sequence>
<dbReference type="GO" id="GO:0003677">
    <property type="term" value="F:DNA binding"/>
    <property type="evidence" value="ECO:0007669"/>
    <property type="project" value="InterPro"/>
</dbReference>
<gene>
    <name evidence="1" type="ORF">E4J90_18785</name>
</gene>
<dbReference type="OrthoDB" id="5682908at2"/>
<evidence type="ECO:0000313" key="2">
    <source>
        <dbReference type="Proteomes" id="UP000297555"/>
    </source>
</evidence>
<proteinExistence type="predicted"/>
<dbReference type="RefSeq" id="WP_134827536.1">
    <property type="nucleotide sequence ID" value="NZ_SPDQ01000020.1"/>
</dbReference>
<accession>A0A4Y8VDN1</accession>
<name>A0A4Y8VDN1_9PSED</name>
<dbReference type="EMBL" id="SPDQ01000020">
    <property type="protein sequence ID" value="TFH78791.1"/>
    <property type="molecule type" value="Genomic_DNA"/>
</dbReference>
<protein>
    <recommendedName>
        <fullName evidence="3">Helix-turn-helix domain-containing protein</fullName>
    </recommendedName>
</protein>
<reference evidence="1 2" key="1">
    <citation type="submission" date="2019-03" db="EMBL/GenBank/DDBJ databases">
        <title>Draft genome sequence of humic substances-degrading Pseudomonas kribbensis CHA-19 from forest soil.</title>
        <authorList>
            <person name="Kim D."/>
        </authorList>
    </citation>
    <scope>NUCLEOTIDE SEQUENCE [LARGE SCALE GENOMIC DNA]</scope>
    <source>
        <strain evidence="1 2">CHA-19</strain>
    </source>
</reference>
<comment type="caution">
    <text evidence="1">The sequence shown here is derived from an EMBL/GenBank/DDBJ whole genome shotgun (WGS) entry which is preliminary data.</text>
</comment>
<dbReference type="Gene3D" id="1.10.260.40">
    <property type="entry name" value="lambda repressor-like DNA-binding domains"/>
    <property type="match status" value="1"/>
</dbReference>
<evidence type="ECO:0008006" key="3">
    <source>
        <dbReference type="Google" id="ProtNLM"/>
    </source>
</evidence>
<dbReference type="SUPFAM" id="SSF47413">
    <property type="entry name" value="lambda repressor-like DNA-binding domains"/>
    <property type="match status" value="1"/>
</dbReference>